<evidence type="ECO:0000313" key="3">
    <source>
        <dbReference type="Proteomes" id="UP000255124"/>
    </source>
</evidence>
<reference evidence="2 3" key="1">
    <citation type="submission" date="2018-06" db="EMBL/GenBank/DDBJ databases">
        <authorList>
            <consortium name="Pathogen Informatics"/>
            <person name="Doyle S."/>
        </authorList>
    </citation>
    <scope>NUCLEOTIDE SEQUENCE [LARGE SCALE GENOMIC DNA]</scope>
    <source>
        <strain evidence="2 3">NCTC9810</strain>
    </source>
</reference>
<sequence>MNRKVLRIILAVIWFVVAILSYTRNEMSFTIISAILGVLFLVFAFKTDETRNNRRNY</sequence>
<name>A0A380WVD7_9FIRM</name>
<protein>
    <submittedName>
        <fullName evidence="2">Uncharacterized protein</fullName>
    </submittedName>
</protein>
<accession>A0A380WVD7</accession>
<gene>
    <name evidence="2" type="ORF">NCTC9810_01294</name>
</gene>
<proteinExistence type="predicted"/>
<dbReference type="Proteomes" id="UP000255124">
    <property type="component" value="Unassembled WGS sequence"/>
</dbReference>
<organism evidence="2 3">
    <name type="scientific">Anaerococcus octavius</name>
    <dbReference type="NCBI Taxonomy" id="54007"/>
    <lineage>
        <taxon>Bacteria</taxon>
        <taxon>Bacillati</taxon>
        <taxon>Bacillota</taxon>
        <taxon>Tissierellia</taxon>
        <taxon>Tissierellales</taxon>
        <taxon>Peptoniphilaceae</taxon>
        <taxon>Anaerococcus</taxon>
    </lineage>
</organism>
<dbReference type="RefSeq" id="WP_172540070.1">
    <property type="nucleotide sequence ID" value="NZ_UFTA01000002.1"/>
</dbReference>
<dbReference type="AlphaFoldDB" id="A0A380WVD7"/>
<feature type="transmembrane region" description="Helical" evidence="1">
    <location>
        <begin position="28"/>
        <end position="45"/>
    </location>
</feature>
<keyword evidence="1" id="KW-0812">Transmembrane</keyword>
<evidence type="ECO:0000313" key="2">
    <source>
        <dbReference type="EMBL" id="SUU92946.1"/>
    </source>
</evidence>
<dbReference type="EMBL" id="UFTA01000002">
    <property type="protein sequence ID" value="SUU92946.1"/>
    <property type="molecule type" value="Genomic_DNA"/>
</dbReference>
<feature type="transmembrane region" description="Helical" evidence="1">
    <location>
        <begin position="5"/>
        <end position="22"/>
    </location>
</feature>
<keyword evidence="1" id="KW-0472">Membrane</keyword>
<evidence type="ECO:0000256" key="1">
    <source>
        <dbReference type="SAM" id="Phobius"/>
    </source>
</evidence>
<keyword evidence="1" id="KW-1133">Transmembrane helix</keyword>